<accession>A0A433SLK8</accession>
<dbReference type="AlphaFoldDB" id="A0A433SLK8"/>
<feature type="region of interest" description="Disordered" evidence="1">
    <location>
        <begin position="52"/>
        <end position="72"/>
    </location>
</feature>
<keyword evidence="4" id="KW-1185">Reference proteome</keyword>
<dbReference type="Proteomes" id="UP000271974">
    <property type="component" value="Unassembled WGS sequence"/>
</dbReference>
<feature type="transmembrane region" description="Helical" evidence="2">
    <location>
        <begin position="81"/>
        <end position="98"/>
    </location>
</feature>
<feature type="compositionally biased region" description="Basic and acidic residues" evidence="1">
    <location>
        <begin position="53"/>
        <end position="63"/>
    </location>
</feature>
<gene>
    <name evidence="3" type="ORF">EGW08_022238</name>
</gene>
<organism evidence="3 4">
    <name type="scientific">Elysia chlorotica</name>
    <name type="common">Eastern emerald elysia</name>
    <name type="synonym">Sea slug</name>
    <dbReference type="NCBI Taxonomy" id="188477"/>
    <lineage>
        <taxon>Eukaryota</taxon>
        <taxon>Metazoa</taxon>
        <taxon>Spiralia</taxon>
        <taxon>Lophotrochozoa</taxon>
        <taxon>Mollusca</taxon>
        <taxon>Gastropoda</taxon>
        <taxon>Heterobranchia</taxon>
        <taxon>Euthyneura</taxon>
        <taxon>Panpulmonata</taxon>
        <taxon>Sacoglossa</taxon>
        <taxon>Placobranchoidea</taxon>
        <taxon>Plakobranchidae</taxon>
        <taxon>Elysia</taxon>
    </lineage>
</organism>
<dbReference type="EMBL" id="RQTK01001515">
    <property type="protein sequence ID" value="RUS70002.1"/>
    <property type="molecule type" value="Genomic_DNA"/>
</dbReference>
<evidence type="ECO:0000313" key="3">
    <source>
        <dbReference type="EMBL" id="RUS70002.1"/>
    </source>
</evidence>
<keyword evidence="2" id="KW-1133">Transmembrane helix</keyword>
<sequence length="108" mass="12596">MTTSGKQRHSKLDIWIRTKLSLTKNGWQAHKVRFIASDKGLSLKNIFCNQQKNNREDDMKEENNIEPNSKQPFRGVTSRRGLFSLWLFLFIAFSLAPVEVRCRGWLNA</sequence>
<keyword evidence="2" id="KW-0812">Transmembrane</keyword>
<protein>
    <submittedName>
        <fullName evidence="3">Uncharacterized protein</fullName>
    </submittedName>
</protein>
<evidence type="ECO:0000256" key="2">
    <source>
        <dbReference type="SAM" id="Phobius"/>
    </source>
</evidence>
<evidence type="ECO:0000313" key="4">
    <source>
        <dbReference type="Proteomes" id="UP000271974"/>
    </source>
</evidence>
<keyword evidence="2" id="KW-0472">Membrane</keyword>
<evidence type="ECO:0000256" key="1">
    <source>
        <dbReference type="SAM" id="MobiDB-lite"/>
    </source>
</evidence>
<feature type="non-terminal residue" evidence="3">
    <location>
        <position position="108"/>
    </location>
</feature>
<comment type="caution">
    <text evidence="3">The sequence shown here is derived from an EMBL/GenBank/DDBJ whole genome shotgun (WGS) entry which is preliminary data.</text>
</comment>
<proteinExistence type="predicted"/>
<reference evidence="3 4" key="1">
    <citation type="submission" date="2019-01" db="EMBL/GenBank/DDBJ databases">
        <title>A draft genome assembly of the solar-powered sea slug Elysia chlorotica.</title>
        <authorList>
            <person name="Cai H."/>
            <person name="Li Q."/>
            <person name="Fang X."/>
            <person name="Li J."/>
            <person name="Curtis N.E."/>
            <person name="Altenburger A."/>
            <person name="Shibata T."/>
            <person name="Feng M."/>
            <person name="Maeda T."/>
            <person name="Schwartz J.A."/>
            <person name="Shigenobu S."/>
            <person name="Lundholm N."/>
            <person name="Nishiyama T."/>
            <person name="Yang H."/>
            <person name="Hasebe M."/>
            <person name="Li S."/>
            <person name="Pierce S.K."/>
            <person name="Wang J."/>
        </authorList>
    </citation>
    <scope>NUCLEOTIDE SEQUENCE [LARGE SCALE GENOMIC DNA]</scope>
    <source>
        <strain evidence="3">EC2010</strain>
        <tissue evidence="3">Whole organism of an adult</tissue>
    </source>
</reference>
<name>A0A433SLK8_ELYCH</name>